<evidence type="ECO:0000313" key="10">
    <source>
        <dbReference type="Proteomes" id="UP000261023"/>
    </source>
</evidence>
<evidence type="ECO:0000313" key="8">
    <source>
        <dbReference type="EMBL" id="RGL97709.1"/>
    </source>
</evidence>
<dbReference type="CDD" id="cd07043">
    <property type="entry name" value="STAS_anti-anti-sigma_factors"/>
    <property type="match status" value="1"/>
</dbReference>
<dbReference type="GeneID" id="86063641"/>
<reference evidence="10 11" key="2">
    <citation type="submission" date="2018-08" db="EMBL/GenBank/DDBJ databases">
        <title>A genome reference for cultivated species of the human gut microbiota.</title>
        <authorList>
            <person name="Zou Y."/>
            <person name="Xue W."/>
            <person name="Luo G."/>
        </authorList>
    </citation>
    <scope>NUCLEOTIDE SEQUENCE [LARGE SCALE GENOMIC DNA]</scope>
    <source>
        <strain evidence="5 10">AF19-13AC</strain>
        <strain evidence="7 11">TF05-11AC</strain>
        <strain evidence="6 12">TM09-12</strain>
    </source>
</reference>
<dbReference type="Proteomes" id="UP000261257">
    <property type="component" value="Unassembled WGS sequence"/>
</dbReference>
<evidence type="ECO:0000313" key="5">
    <source>
        <dbReference type="EMBL" id="RGD68521.1"/>
    </source>
</evidence>
<feature type="domain" description="STAS" evidence="3">
    <location>
        <begin position="14"/>
        <end position="113"/>
    </location>
</feature>
<dbReference type="OrthoDB" id="9796601at2"/>
<evidence type="ECO:0000259" key="3">
    <source>
        <dbReference type="PROSITE" id="PS50801"/>
    </source>
</evidence>
<dbReference type="NCBIfam" id="TIGR00377">
    <property type="entry name" value="ant_ant_sig"/>
    <property type="match status" value="1"/>
</dbReference>
<dbReference type="Pfam" id="PF01740">
    <property type="entry name" value="STAS"/>
    <property type="match status" value="1"/>
</dbReference>
<evidence type="ECO:0000313" key="12">
    <source>
        <dbReference type="Proteomes" id="UP000263014"/>
    </source>
</evidence>
<evidence type="ECO:0000256" key="2">
    <source>
        <dbReference type="RuleBase" id="RU003749"/>
    </source>
</evidence>
<dbReference type="SUPFAM" id="SSF52091">
    <property type="entry name" value="SpoIIaa-like"/>
    <property type="match status" value="1"/>
</dbReference>
<evidence type="ECO:0000313" key="7">
    <source>
        <dbReference type="EMBL" id="RGL96880.1"/>
    </source>
</evidence>
<organism evidence="4 9">
    <name type="scientific">Hungatella hathewayi</name>
    <dbReference type="NCBI Taxonomy" id="154046"/>
    <lineage>
        <taxon>Bacteria</taxon>
        <taxon>Bacillati</taxon>
        <taxon>Bacillota</taxon>
        <taxon>Clostridia</taxon>
        <taxon>Lachnospirales</taxon>
        <taxon>Lachnospiraceae</taxon>
        <taxon>Hungatella</taxon>
    </lineage>
</organism>
<dbReference type="InterPro" id="IPR036513">
    <property type="entry name" value="STAS_dom_sf"/>
</dbReference>
<dbReference type="Gene3D" id="3.30.750.24">
    <property type="entry name" value="STAS domain"/>
    <property type="match status" value="1"/>
</dbReference>
<dbReference type="EMBL" id="QSON01000001">
    <property type="protein sequence ID" value="RGJ08294.1"/>
    <property type="molecule type" value="Genomic_DNA"/>
</dbReference>
<dbReference type="PANTHER" id="PTHR33495">
    <property type="entry name" value="ANTI-SIGMA FACTOR ANTAGONIST TM_1081-RELATED-RELATED"/>
    <property type="match status" value="1"/>
</dbReference>
<evidence type="ECO:0000256" key="1">
    <source>
        <dbReference type="ARBA" id="ARBA00009013"/>
    </source>
</evidence>
<dbReference type="GO" id="GO:0043856">
    <property type="term" value="F:anti-sigma factor antagonist activity"/>
    <property type="evidence" value="ECO:0007669"/>
    <property type="project" value="InterPro"/>
</dbReference>
<dbReference type="PANTHER" id="PTHR33495:SF2">
    <property type="entry name" value="ANTI-SIGMA FACTOR ANTAGONIST TM_1081-RELATED"/>
    <property type="match status" value="1"/>
</dbReference>
<dbReference type="EMBL" id="QSSQ01000039">
    <property type="protein sequence ID" value="RGL96880.1"/>
    <property type="molecule type" value="Genomic_DNA"/>
</dbReference>
<dbReference type="Proteomes" id="UP000095651">
    <property type="component" value="Unassembled WGS sequence"/>
</dbReference>
<dbReference type="InterPro" id="IPR003658">
    <property type="entry name" value="Anti-sigma_ant"/>
</dbReference>
<evidence type="ECO:0000313" key="4">
    <source>
        <dbReference type="EMBL" id="CUO31426.1"/>
    </source>
</evidence>
<sequence length="113" mass="12555">MNKPLFTYEADGHVLIVHLPEELDHHNCTGLKYETDLILSENYINRIVFDFSGTGFMDSSGIGVLLNRYKQMARSGGKVTIYGAGAQVLRILKMGGILKLMKLYDSKEDAVTG</sequence>
<dbReference type="InterPro" id="IPR002645">
    <property type="entry name" value="STAS_dom"/>
</dbReference>
<dbReference type="EMBL" id="CYZE01000005">
    <property type="protein sequence ID" value="CUO31426.1"/>
    <property type="molecule type" value="Genomic_DNA"/>
</dbReference>
<dbReference type="EMBL" id="QTJW01000016">
    <property type="protein sequence ID" value="RGD68521.1"/>
    <property type="molecule type" value="Genomic_DNA"/>
</dbReference>
<gene>
    <name evidence="4" type="primary">spoIIAA</name>
    <name evidence="5" type="ORF">DWX31_22155</name>
    <name evidence="8" type="ORF">DXC39_25260</name>
    <name evidence="7" type="ORF">DXC39_26040</name>
    <name evidence="6" type="ORF">DXD79_02540</name>
    <name evidence="4" type="ORF">ERS852407_02446</name>
</gene>
<reference evidence="4 9" key="1">
    <citation type="submission" date="2015-09" db="EMBL/GenBank/DDBJ databases">
        <authorList>
            <consortium name="Pathogen Informatics"/>
        </authorList>
    </citation>
    <scope>NUCLEOTIDE SEQUENCE [LARGE SCALE GENOMIC DNA]</scope>
    <source>
        <strain evidence="4 9">2789STDY5608850</strain>
    </source>
</reference>
<protein>
    <recommendedName>
        <fullName evidence="2">Anti-sigma factor antagonist</fullName>
    </recommendedName>
</protein>
<accession>A0A174E4P3</accession>
<dbReference type="Proteomes" id="UP000261023">
    <property type="component" value="Unassembled WGS sequence"/>
</dbReference>
<dbReference type="EMBL" id="QSSQ01000036">
    <property type="protein sequence ID" value="RGL97709.1"/>
    <property type="molecule type" value="Genomic_DNA"/>
</dbReference>
<proteinExistence type="inferred from homology"/>
<dbReference type="AlphaFoldDB" id="A0A174E4P3"/>
<dbReference type="Proteomes" id="UP000263014">
    <property type="component" value="Unassembled WGS sequence"/>
</dbReference>
<dbReference type="RefSeq" id="WP_002600327.1">
    <property type="nucleotide sequence ID" value="NZ_CABIXC010000005.1"/>
</dbReference>
<dbReference type="PROSITE" id="PS50801">
    <property type="entry name" value="STAS"/>
    <property type="match status" value="1"/>
</dbReference>
<comment type="similarity">
    <text evidence="1 2">Belongs to the anti-sigma-factor antagonist family.</text>
</comment>
<evidence type="ECO:0000313" key="11">
    <source>
        <dbReference type="Proteomes" id="UP000261257"/>
    </source>
</evidence>
<evidence type="ECO:0000313" key="6">
    <source>
        <dbReference type="EMBL" id="RGJ08294.1"/>
    </source>
</evidence>
<name>A0A174E4P3_9FIRM</name>
<evidence type="ECO:0000313" key="9">
    <source>
        <dbReference type="Proteomes" id="UP000095651"/>
    </source>
</evidence>